<proteinExistence type="predicted"/>
<protein>
    <recommendedName>
        <fullName evidence="3">FAD/NAD(P)-binding domain-containing protein</fullName>
    </recommendedName>
</protein>
<dbReference type="Gramene" id="KMS94374">
    <property type="protein sequence ID" value="KMS94374"/>
    <property type="gene ID" value="BVRB_022050"/>
</dbReference>
<reference evidence="1 2" key="1">
    <citation type="journal article" date="2014" name="Nature">
        <title>The genome of the recently domesticated crop plant sugar beet (Beta vulgaris).</title>
        <authorList>
            <person name="Dohm J.C."/>
            <person name="Minoche A.E."/>
            <person name="Holtgrawe D."/>
            <person name="Capella-Gutierrez S."/>
            <person name="Zakrzewski F."/>
            <person name="Tafer H."/>
            <person name="Rupp O."/>
            <person name="Sorensen T.R."/>
            <person name="Stracke R."/>
            <person name="Reinhardt R."/>
            <person name="Goesmann A."/>
            <person name="Kraft T."/>
            <person name="Schulz B."/>
            <person name="Stadler P.F."/>
            <person name="Schmidt T."/>
            <person name="Gabaldon T."/>
            <person name="Lehrach H."/>
            <person name="Weisshaar B."/>
            <person name="Himmelbauer H."/>
        </authorList>
    </citation>
    <scope>NUCLEOTIDE SEQUENCE [LARGE SCALE GENOMIC DNA]</scope>
    <source>
        <tissue evidence="1">Taproot</tissue>
    </source>
</reference>
<dbReference type="Proteomes" id="UP000035740">
    <property type="component" value="Unassembled WGS sequence"/>
</dbReference>
<evidence type="ECO:0008006" key="3">
    <source>
        <dbReference type="Google" id="ProtNLM"/>
    </source>
</evidence>
<feature type="non-terminal residue" evidence="1">
    <location>
        <position position="1"/>
    </location>
</feature>
<name>A0A0J8B036_BETVV</name>
<accession>A0A0J8B036</accession>
<gene>
    <name evidence="1" type="ORF">BVRB_022050</name>
</gene>
<evidence type="ECO:0000313" key="1">
    <source>
        <dbReference type="EMBL" id="KMS94374.1"/>
    </source>
</evidence>
<keyword evidence="2" id="KW-1185">Reference proteome</keyword>
<dbReference type="AlphaFoldDB" id="A0A0J8B036"/>
<dbReference type="EMBL" id="KQ093885">
    <property type="protein sequence ID" value="KMS94374.1"/>
    <property type="molecule type" value="Genomic_DNA"/>
</dbReference>
<organism evidence="1 2">
    <name type="scientific">Beta vulgaris subsp. vulgaris</name>
    <name type="common">Beet</name>
    <dbReference type="NCBI Taxonomy" id="3555"/>
    <lineage>
        <taxon>Eukaryota</taxon>
        <taxon>Viridiplantae</taxon>
        <taxon>Streptophyta</taxon>
        <taxon>Embryophyta</taxon>
        <taxon>Tracheophyta</taxon>
        <taxon>Spermatophyta</taxon>
        <taxon>Magnoliopsida</taxon>
        <taxon>eudicotyledons</taxon>
        <taxon>Gunneridae</taxon>
        <taxon>Pentapetalae</taxon>
        <taxon>Caryophyllales</taxon>
        <taxon>Chenopodiaceae</taxon>
        <taxon>Betoideae</taxon>
        <taxon>Beta</taxon>
    </lineage>
</organism>
<sequence length="314" mass="35252">DLNAAVRFSNFMFADDRHPQIRGASFRIYSGDDYENPLFDLIFLTGDGRAVFPTADLALKVLKDHSHVMTLPPSHPLRDAHRCAVRKVPDSYAELHWFAIHTYSWHSTHWARFRFRHRDSNTNLPPYSNDVNCDLLDLRPDSHDQRDASFLKQRFSEECRSGDGQQYVIEVQIRPKSKDEQLDLKLQDGLIPWDDCPWQPFADVVLDNPLPDTVVEGLRFNVVNSPADVEIVCGADAHHPASSAHARAITYAIASHVRCGIMLPDYLAAFSNKNPSPYLLNTLQGSTTERPTVVVIGGGVSGSAAAMSLERRGY</sequence>
<dbReference type="Gene3D" id="2.40.180.10">
    <property type="entry name" value="Catalase core domain"/>
    <property type="match status" value="1"/>
</dbReference>
<evidence type="ECO:0000313" key="2">
    <source>
        <dbReference type="Proteomes" id="UP000035740"/>
    </source>
</evidence>
<dbReference type="SUPFAM" id="SSF51971">
    <property type="entry name" value="Nucleotide-binding domain"/>
    <property type="match status" value="1"/>
</dbReference>
<dbReference type="InterPro" id="IPR020835">
    <property type="entry name" value="Catalase_sf"/>
</dbReference>
<feature type="non-terminal residue" evidence="1">
    <location>
        <position position="314"/>
    </location>
</feature>
<dbReference type="SUPFAM" id="SSF56634">
    <property type="entry name" value="Heme-dependent catalase-like"/>
    <property type="match status" value="1"/>
</dbReference>
<dbReference type="OMA" id="THWARFR"/>
<dbReference type="GO" id="GO:0020037">
    <property type="term" value="F:heme binding"/>
    <property type="evidence" value="ECO:0007669"/>
    <property type="project" value="InterPro"/>
</dbReference>